<keyword evidence="2" id="KW-1185">Reference proteome</keyword>
<name>A0ABR9A9L8_9PSED</name>
<evidence type="ECO:0000313" key="1">
    <source>
        <dbReference type="EMBL" id="MBD8122552.1"/>
    </source>
</evidence>
<accession>A0ABR9A9L8</accession>
<reference evidence="1 2" key="1">
    <citation type="journal article" date="2020" name="FEMS Microbiol. Ecol.">
        <title>Temporal dynamics of bacterial communities during seed development and maturation.</title>
        <authorList>
            <person name="Chesneau G."/>
            <person name="Torres-Cortes G."/>
            <person name="Briand M."/>
            <person name="Darrasse A."/>
            <person name="Preveaux A."/>
            <person name="Marais C."/>
            <person name="Jacques M.A."/>
            <person name="Shade A."/>
            <person name="Barret M."/>
        </authorList>
    </citation>
    <scope>NUCLEOTIDE SEQUENCE [LARGE SCALE GENOMIC DNA]</scope>
    <source>
        <strain evidence="1 2">CFBP13723</strain>
    </source>
</reference>
<organism evidence="1 2">
    <name type="scientific">Pseudomonas lutea</name>
    <dbReference type="NCBI Taxonomy" id="243924"/>
    <lineage>
        <taxon>Bacteria</taxon>
        <taxon>Pseudomonadati</taxon>
        <taxon>Pseudomonadota</taxon>
        <taxon>Gammaproteobacteria</taxon>
        <taxon>Pseudomonadales</taxon>
        <taxon>Pseudomonadaceae</taxon>
        <taxon>Pseudomonas</taxon>
    </lineage>
</organism>
<proteinExistence type="predicted"/>
<dbReference type="EMBL" id="JACYNP010000006">
    <property type="protein sequence ID" value="MBD8122552.1"/>
    <property type="molecule type" value="Genomic_DNA"/>
</dbReference>
<protein>
    <submittedName>
        <fullName evidence="1">Uncharacterized protein</fullName>
    </submittedName>
</protein>
<evidence type="ECO:0000313" key="2">
    <source>
        <dbReference type="Proteomes" id="UP000625247"/>
    </source>
</evidence>
<sequence>MQFNTVSDSPSWTKVFQITDELSSLSDMVEKRYPALEWELSVCMRCLPRNLGRKTFSRYYAQEKMLALDIALDEENFLPIKKNKAAQRKLIGTAFFTFFVESIKKYEKKLPNLQSVSAQLVSDIHEWCIEGGWID</sequence>
<dbReference type="RefSeq" id="WP_191944713.1">
    <property type="nucleotide sequence ID" value="NZ_JACYNP010000006.1"/>
</dbReference>
<dbReference type="Proteomes" id="UP000625247">
    <property type="component" value="Unassembled WGS sequence"/>
</dbReference>
<comment type="caution">
    <text evidence="1">The sequence shown here is derived from an EMBL/GenBank/DDBJ whole genome shotgun (WGS) entry which is preliminary data.</text>
</comment>
<gene>
    <name evidence="1" type="ORF">IFT62_15115</name>
</gene>